<feature type="domain" description="NusB/RsmB/TIM44" evidence="7">
    <location>
        <begin position="19"/>
        <end position="142"/>
    </location>
</feature>
<dbReference type="InterPro" id="IPR006027">
    <property type="entry name" value="NusB_RsmB_TIM44"/>
</dbReference>
<evidence type="ECO:0000256" key="6">
    <source>
        <dbReference type="HAMAP-Rule" id="MF_00073"/>
    </source>
</evidence>
<dbReference type="GO" id="GO:0031564">
    <property type="term" value="P:transcription antitermination"/>
    <property type="evidence" value="ECO:0007669"/>
    <property type="project" value="UniProtKB-KW"/>
</dbReference>
<dbReference type="InterPro" id="IPR035926">
    <property type="entry name" value="NusB-like_sf"/>
</dbReference>
<evidence type="ECO:0000313" key="9">
    <source>
        <dbReference type="Proteomes" id="UP000266796"/>
    </source>
</evidence>
<dbReference type="AlphaFoldDB" id="A0A3Q8EY38"/>
<reference evidence="8 9" key="1">
    <citation type="journal article" date="2018" name="Parasitology">
        <title>The reduced genome of Candidatus Kinetoplastibacterium sorsogonicusi, the endosymbiont of Kentomonas sorsogonicus (Trypanosomatidae): loss of the haem-synthesis pathway.</title>
        <authorList>
            <person name="Silva F.M."/>
            <person name="Kostygov A.Y."/>
            <person name="Spodareva V.V."/>
            <person name="Butenko A."/>
            <person name="Tossou R."/>
            <person name="Lukes J."/>
            <person name="Yurchenko V."/>
            <person name="Alves J.M.P."/>
        </authorList>
    </citation>
    <scope>NUCLEOTIDE SEQUENCE [LARGE SCALE GENOMIC DNA]</scope>
    <source>
        <strain evidence="8 9">MF-08</strain>
    </source>
</reference>
<dbReference type="KEGG" id="kso:CKSOR_00261"/>
<evidence type="ECO:0000256" key="1">
    <source>
        <dbReference type="ARBA" id="ARBA00005952"/>
    </source>
</evidence>
<dbReference type="EMBL" id="CP025628">
    <property type="protein sequence ID" value="AWD32383.1"/>
    <property type="molecule type" value="Genomic_DNA"/>
</dbReference>
<protein>
    <recommendedName>
        <fullName evidence="6">Transcription antitermination protein NusB</fullName>
    </recommendedName>
    <alternativeName>
        <fullName evidence="6">Antitermination factor NusB</fullName>
    </alternativeName>
</protein>
<proteinExistence type="inferred from homology"/>
<dbReference type="PANTHER" id="PTHR11078">
    <property type="entry name" value="N UTILIZATION SUBSTANCE PROTEIN B-RELATED"/>
    <property type="match status" value="1"/>
</dbReference>
<gene>
    <name evidence="6 8" type="primary">nusB</name>
    <name evidence="8" type="ORF">CKSOR_00261</name>
</gene>
<dbReference type="Pfam" id="PF01029">
    <property type="entry name" value="NusB"/>
    <property type="match status" value="1"/>
</dbReference>
<evidence type="ECO:0000256" key="2">
    <source>
        <dbReference type="ARBA" id="ARBA00022814"/>
    </source>
</evidence>
<dbReference type="InterPro" id="IPR011605">
    <property type="entry name" value="NusB_fam"/>
</dbReference>
<keyword evidence="3 6" id="KW-0694">RNA-binding</keyword>
<keyword evidence="9" id="KW-1185">Reference proteome</keyword>
<evidence type="ECO:0000256" key="3">
    <source>
        <dbReference type="ARBA" id="ARBA00022884"/>
    </source>
</evidence>
<comment type="similarity">
    <text evidence="1 6">Belongs to the NusB family.</text>
</comment>
<comment type="function">
    <text evidence="6">Involved in transcription antitermination. Required for transcription of ribosomal RNA (rRNA) genes. Binds specifically to the boxA antiterminator sequence of the ribosomal RNA (rrn) operons.</text>
</comment>
<keyword evidence="4 6" id="KW-0805">Transcription regulation</keyword>
<organism evidence="8 9">
    <name type="scientific">Candidatus Kinetoplastidibacterium kentomonadis</name>
    <dbReference type="NCBI Taxonomy" id="1576550"/>
    <lineage>
        <taxon>Bacteria</taxon>
        <taxon>Pseudomonadati</taxon>
        <taxon>Pseudomonadota</taxon>
        <taxon>Betaproteobacteria</taxon>
        <taxon>Candidatus Kinetoplastidibacterium</taxon>
    </lineage>
</organism>
<evidence type="ECO:0000256" key="4">
    <source>
        <dbReference type="ARBA" id="ARBA00023015"/>
    </source>
</evidence>
<evidence type="ECO:0000313" key="8">
    <source>
        <dbReference type="EMBL" id="AWD32383.1"/>
    </source>
</evidence>
<keyword evidence="2 6" id="KW-0889">Transcription antitermination</keyword>
<dbReference type="HAMAP" id="MF_00073">
    <property type="entry name" value="NusB"/>
    <property type="match status" value="1"/>
</dbReference>
<sequence length="153" mass="17907">MNMKKKYNDNLSRKSARSRARELALQNLYTWLINVNDNTNINDDNFNELNSYNIDVVWYKTLLEGIKKDANFLRNSFLEYIDRSLQEMSPIEHAILLIGSFELIMKKDIPYKVVINESIELSKIYGGSDGFKFINGVLDKLANKFRNDEMIKI</sequence>
<name>A0A3Q8EY38_9PROT</name>
<evidence type="ECO:0000256" key="5">
    <source>
        <dbReference type="ARBA" id="ARBA00023163"/>
    </source>
</evidence>
<evidence type="ECO:0000259" key="7">
    <source>
        <dbReference type="Pfam" id="PF01029"/>
    </source>
</evidence>
<dbReference type="SUPFAM" id="SSF48013">
    <property type="entry name" value="NusB-like"/>
    <property type="match status" value="1"/>
</dbReference>
<dbReference type="RefSeq" id="WP_234411229.1">
    <property type="nucleotide sequence ID" value="NZ_CP025628.1"/>
</dbReference>
<dbReference type="GO" id="GO:0005829">
    <property type="term" value="C:cytosol"/>
    <property type="evidence" value="ECO:0007669"/>
    <property type="project" value="TreeGrafter"/>
</dbReference>
<keyword evidence="5 6" id="KW-0804">Transcription</keyword>
<dbReference type="PANTHER" id="PTHR11078:SF3">
    <property type="entry name" value="ANTITERMINATION NUSB DOMAIN-CONTAINING PROTEIN"/>
    <property type="match status" value="1"/>
</dbReference>
<accession>A0A3Q8EY38</accession>
<dbReference type="NCBIfam" id="TIGR01951">
    <property type="entry name" value="nusB"/>
    <property type="match status" value="1"/>
</dbReference>
<dbReference type="Proteomes" id="UP000266796">
    <property type="component" value="Chromosome"/>
</dbReference>
<dbReference type="GO" id="GO:0006353">
    <property type="term" value="P:DNA-templated transcription termination"/>
    <property type="evidence" value="ECO:0007669"/>
    <property type="project" value="UniProtKB-UniRule"/>
</dbReference>
<dbReference type="Gene3D" id="1.10.940.10">
    <property type="entry name" value="NusB-like"/>
    <property type="match status" value="1"/>
</dbReference>
<dbReference type="GO" id="GO:0003723">
    <property type="term" value="F:RNA binding"/>
    <property type="evidence" value="ECO:0007669"/>
    <property type="project" value="UniProtKB-UniRule"/>
</dbReference>